<keyword evidence="5" id="KW-0808">Transferase</keyword>
<dbReference type="InterPro" id="IPR003594">
    <property type="entry name" value="HATPase_dom"/>
</dbReference>
<keyword evidence="6" id="KW-0812">Transmembrane</keyword>
<reference evidence="13" key="1">
    <citation type="submission" date="2022-10" db="EMBL/GenBank/DDBJ databases">
        <title>The WGS of Solirubrobacter ginsenosidimutans DSM 21036.</title>
        <authorList>
            <person name="Jiang Z."/>
        </authorList>
    </citation>
    <scope>NUCLEOTIDE SEQUENCE</scope>
    <source>
        <strain evidence="13">DSM 21036</strain>
    </source>
</reference>
<dbReference type="InterPro" id="IPR003660">
    <property type="entry name" value="HAMP_dom"/>
</dbReference>
<accession>A0A9X3MUQ6</accession>
<keyword evidence="4" id="KW-0597">Phosphoprotein</keyword>
<keyword evidence="9" id="KW-0902">Two-component regulatory system</keyword>
<organism evidence="13 14">
    <name type="scientific">Solirubrobacter ginsenosidimutans</name>
    <dbReference type="NCBI Taxonomy" id="490573"/>
    <lineage>
        <taxon>Bacteria</taxon>
        <taxon>Bacillati</taxon>
        <taxon>Actinomycetota</taxon>
        <taxon>Thermoleophilia</taxon>
        <taxon>Solirubrobacterales</taxon>
        <taxon>Solirubrobacteraceae</taxon>
        <taxon>Solirubrobacter</taxon>
    </lineage>
</organism>
<dbReference type="CDD" id="cd00082">
    <property type="entry name" value="HisKA"/>
    <property type="match status" value="1"/>
</dbReference>
<dbReference type="GO" id="GO:0005524">
    <property type="term" value="F:ATP binding"/>
    <property type="evidence" value="ECO:0007669"/>
    <property type="project" value="UniProtKB-KW"/>
</dbReference>
<keyword evidence="10" id="KW-0472">Membrane</keyword>
<dbReference type="InterPro" id="IPR036890">
    <property type="entry name" value="HATPase_C_sf"/>
</dbReference>
<dbReference type="SUPFAM" id="SSF55874">
    <property type="entry name" value="ATPase domain of HSP90 chaperone/DNA topoisomerase II/histidine kinase"/>
    <property type="match status" value="1"/>
</dbReference>
<evidence type="ECO:0000259" key="12">
    <source>
        <dbReference type="PROSITE" id="PS50885"/>
    </source>
</evidence>
<feature type="domain" description="Histidine kinase" evidence="11">
    <location>
        <begin position="236"/>
        <end position="426"/>
    </location>
</feature>
<dbReference type="Gene3D" id="1.10.287.130">
    <property type="match status" value="1"/>
</dbReference>
<evidence type="ECO:0000256" key="7">
    <source>
        <dbReference type="ARBA" id="ARBA00022777"/>
    </source>
</evidence>
<dbReference type="PANTHER" id="PTHR45436">
    <property type="entry name" value="SENSOR HISTIDINE KINASE YKOH"/>
    <property type="match status" value="1"/>
</dbReference>
<evidence type="ECO:0000313" key="14">
    <source>
        <dbReference type="Proteomes" id="UP001149140"/>
    </source>
</evidence>
<evidence type="ECO:0000313" key="13">
    <source>
        <dbReference type="EMBL" id="MDA0161645.1"/>
    </source>
</evidence>
<dbReference type="GO" id="GO:0005886">
    <property type="term" value="C:plasma membrane"/>
    <property type="evidence" value="ECO:0007669"/>
    <property type="project" value="UniProtKB-SubCell"/>
</dbReference>
<dbReference type="InterPro" id="IPR004358">
    <property type="entry name" value="Sig_transdc_His_kin-like_C"/>
</dbReference>
<comment type="subcellular location">
    <subcellularLocation>
        <location evidence="2">Cell membrane</location>
    </subcellularLocation>
</comment>
<dbReference type="Proteomes" id="UP001149140">
    <property type="component" value="Unassembled WGS sequence"/>
</dbReference>
<keyword evidence="14" id="KW-1185">Reference proteome</keyword>
<dbReference type="InterPro" id="IPR036097">
    <property type="entry name" value="HisK_dim/P_sf"/>
</dbReference>
<gene>
    <name evidence="13" type="ORF">OM076_15310</name>
</gene>
<comment type="catalytic activity">
    <reaction evidence="1">
        <text>ATP + protein L-histidine = ADP + protein N-phospho-L-histidine.</text>
        <dbReference type="EC" id="2.7.13.3"/>
    </reaction>
</comment>
<dbReference type="RefSeq" id="WP_270040861.1">
    <property type="nucleotide sequence ID" value="NZ_JAPDOD010000013.1"/>
</dbReference>
<evidence type="ECO:0000259" key="11">
    <source>
        <dbReference type="PROSITE" id="PS50109"/>
    </source>
</evidence>
<dbReference type="SMART" id="SM00387">
    <property type="entry name" value="HATPase_c"/>
    <property type="match status" value="1"/>
</dbReference>
<proteinExistence type="predicted"/>
<evidence type="ECO:0000256" key="2">
    <source>
        <dbReference type="ARBA" id="ARBA00004236"/>
    </source>
</evidence>
<keyword evidence="13" id="KW-0547">Nucleotide-binding</keyword>
<dbReference type="SUPFAM" id="SSF47384">
    <property type="entry name" value="Homodimeric domain of signal transducing histidine kinase"/>
    <property type="match status" value="1"/>
</dbReference>
<evidence type="ECO:0000256" key="3">
    <source>
        <dbReference type="ARBA" id="ARBA00012438"/>
    </source>
</evidence>
<dbReference type="Gene3D" id="3.30.565.10">
    <property type="entry name" value="Histidine kinase-like ATPase, C-terminal domain"/>
    <property type="match status" value="1"/>
</dbReference>
<protein>
    <recommendedName>
        <fullName evidence="3">histidine kinase</fullName>
        <ecNumber evidence="3">2.7.13.3</ecNumber>
    </recommendedName>
</protein>
<evidence type="ECO:0000256" key="5">
    <source>
        <dbReference type="ARBA" id="ARBA00022679"/>
    </source>
</evidence>
<dbReference type="EMBL" id="JAPDOD010000013">
    <property type="protein sequence ID" value="MDA0161645.1"/>
    <property type="molecule type" value="Genomic_DNA"/>
</dbReference>
<dbReference type="InterPro" id="IPR005467">
    <property type="entry name" value="His_kinase_dom"/>
</dbReference>
<dbReference type="EC" id="2.7.13.3" evidence="3"/>
<evidence type="ECO:0000256" key="8">
    <source>
        <dbReference type="ARBA" id="ARBA00022989"/>
    </source>
</evidence>
<dbReference type="Pfam" id="PF00672">
    <property type="entry name" value="HAMP"/>
    <property type="match status" value="1"/>
</dbReference>
<dbReference type="GO" id="GO:0000155">
    <property type="term" value="F:phosphorelay sensor kinase activity"/>
    <property type="evidence" value="ECO:0007669"/>
    <property type="project" value="InterPro"/>
</dbReference>
<keyword evidence="8" id="KW-1133">Transmembrane helix</keyword>
<dbReference type="Pfam" id="PF02518">
    <property type="entry name" value="HATPase_c"/>
    <property type="match status" value="1"/>
</dbReference>
<name>A0A9X3MUQ6_9ACTN</name>
<dbReference type="PROSITE" id="PS50885">
    <property type="entry name" value="HAMP"/>
    <property type="match status" value="1"/>
</dbReference>
<dbReference type="InterPro" id="IPR050428">
    <property type="entry name" value="TCS_sensor_his_kinase"/>
</dbReference>
<dbReference type="SMART" id="SM00388">
    <property type="entry name" value="HisKA"/>
    <property type="match status" value="1"/>
</dbReference>
<feature type="domain" description="HAMP" evidence="12">
    <location>
        <begin position="175"/>
        <end position="228"/>
    </location>
</feature>
<dbReference type="SMART" id="SM00304">
    <property type="entry name" value="HAMP"/>
    <property type="match status" value="1"/>
</dbReference>
<dbReference type="PRINTS" id="PR00344">
    <property type="entry name" value="BCTRLSENSOR"/>
</dbReference>
<sequence>MSLRNRVTLASLGVLGVGLAIVGVTLNLVLANRLSADASSVLRERAASQLATLDTSGPRLAVHDVTGDAVLDQQAWVFDLDGRVVERPPGDDREYATARALSRVKTPTERSIDERARLLGVPAYDRDGKRRVGTVVVGISLAAYERTEHLVAAGTLLLSLLVLAAGALLARRAVDAALRPVASMTAQAAQWGERDLHRRFDLGDPRDELTSLAATLDGLLGRLDAALRHEQRFSAEVAHELRTPLSGLRGEAELALRGNRSDAELRAALDRVLAGTDRMAAVIDTLLTAARSEATGPPGSSDAAATIRQLASAQVEVIAPPGPVTVGADQDLVIAAVQPLVENALRHAEHDVRVEVRRAGADVLIVVSDDGPGVAEEDAERIFAPGFSSAGGAGLGLALSRRLARAAGGEVIVAGSAFELRLPSTALQ</sequence>
<dbReference type="Pfam" id="PF00512">
    <property type="entry name" value="HisKA"/>
    <property type="match status" value="1"/>
</dbReference>
<dbReference type="Gene3D" id="6.10.340.10">
    <property type="match status" value="1"/>
</dbReference>
<evidence type="ECO:0000256" key="4">
    <source>
        <dbReference type="ARBA" id="ARBA00022553"/>
    </source>
</evidence>
<keyword evidence="13" id="KW-0067">ATP-binding</keyword>
<evidence type="ECO:0000256" key="6">
    <source>
        <dbReference type="ARBA" id="ARBA00022692"/>
    </source>
</evidence>
<keyword evidence="7" id="KW-0418">Kinase</keyword>
<comment type="caution">
    <text evidence="13">The sequence shown here is derived from an EMBL/GenBank/DDBJ whole genome shotgun (WGS) entry which is preliminary data.</text>
</comment>
<evidence type="ECO:0000256" key="9">
    <source>
        <dbReference type="ARBA" id="ARBA00023012"/>
    </source>
</evidence>
<dbReference type="AlphaFoldDB" id="A0A9X3MUQ6"/>
<dbReference type="InterPro" id="IPR003661">
    <property type="entry name" value="HisK_dim/P_dom"/>
</dbReference>
<dbReference type="PROSITE" id="PS50109">
    <property type="entry name" value="HIS_KIN"/>
    <property type="match status" value="1"/>
</dbReference>
<evidence type="ECO:0000256" key="1">
    <source>
        <dbReference type="ARBA" id="ARBA00000085"/>
    </source>
</evidence>
<dbReference type="PANTHER" id="PTHR45436:SF5">
    <property type="entry name" value="SENSOR HISTIDINE KINASE TRCS"/>
    <property type="match status" value="1"/>
</dbReference>
<evidence type="ECO:0000256" key="10">
    <source>
        <dbReference type="ARBA" id="ARBA00023136"/>
    </source>
</evidence>